<dbReference type="SUPFAM" id="SSF47413">
    <property type="entry name" value="lambda repressor-like DNA-binding domains"/>
    <property type="match status" value="1"/>
</dbReference>
<protein>
    <submittedName>
        <fullName evidence="2">Repressor LexA</fullName>
    </submittedName>
</protein>
<dbReference type="InterPro" id="IPR039418">
    <property type="entry name" value="LexA-like"/>
</dbReference>
<evidence type="ECO:0000313" key="3">
    <source>
        <dbReference type="Proteomes" id="UP000198584"/>
    </source>
</evidence>
<dbReference type="Pfam" id="PF01381">
    <property type="entry name" value="HTH_3"/>
    <property type="match status" value="1"/>
</dbReference>
<name>A0A1H4H3T2_9BACI</name>
<dbReference type="RefSeq" id="WP_093046500.1">
    <property type="nucleotide sequence ID" value="NZ_FNQR01000021.1"/>
</dbReference>
<dbReference type="SUPFAM" id="SSF51306">
    <property type="entry name" value="LexA/Signal peptidase"/>
    <property type="match status" value="1"/>
</dbReference>
<dbReference type="CDD" id="cd06529">
    <property type="entry name" value="S24_LexA-like"/>
    <property type="match status" value="1"/>
</dbReference>
<gene>
    <name evidence="2" type="ORF">SAMN05421743_12178</name>
</gene>
<dbReference type="InterPro" id="IPR015927">
    <property type="entry name" value="Peptidase_S24_S26A/B/C"/>
</dbReference>
<feature type="domain" description="HTH cro/C1-type" evidence="1">
    <location>
        <begin position="14"/>
        <end position="68"/>
    </location>
</feature>
<dbReference type="STRING" id="571932.SAMN05421743_12178"/>
<keyword evidence="3" id="KW-1185">Reference proteome</keyword>
<reference evidence="2 3" key="1">
    <citation type="submission" date="2016-10" db="EMBL/GenBank/DDBJ databases">
        <authorList>
            <person name="de Groot N.N."/>
        </authorList>
    </citation>
    <scope>NUCLEOTIDE SEQUENCE [LARGE SCALE GENOMIC DNA]</scope>
    <source>
        <strain evidence="2 3">CCM7597</strain>
    </source>
</reference>
<dbReference type="InterPro" id="IPR001387">
    <property type="entry name" value="Cro/C1-type_HTH"/>
</dbReference>
<dbReference type="InterPro" id="IPR050077">
    <property type="entry name" value="LexA_repressor"/>
</dbReference>
<dbReference type="Gene3D" id="1.10.260.40">
    <property type="entry name" value="lambda repressor-like DNA-binding domains"/>
    <property type="match status" value="1"/>
</dbReference>
<dbReference type="OrthoDB" id="194368at2"/>
<dbReference type="Gene3D" id="2.10.109.10">
    <property type="entry name" value="Umud Fragment, subunit A"/>
    <property type="match status" value="1"/>
</dbReference>
<dbReference type="CDD" id="cd00093">
    <property type="entry name" value="HTH_XRE"/>
    <property type="match status" value="1"/>
</dbReference>
<dbReference type="PANTHER" id="PTHR33516:SF2">
    <property type="entry name" value="LEXA REPRESSOR-RELATED"/>
    <property type="match status" value="1"/>
</dbReference>
<dbReference type="PANTHER" id="PTHR33516">
    <property type="entry name" value="LEXA REPRESSOR"/>
    <property type="match status" value="1"/>
</dbReference>
<dbReference type="AlphaFoldDB" id="A0A1H4H3T2"/>
<evidence type="ECO:0000313" key="2">
    <source>
        <dbReference type="EMBL" id="SEB16020.1"/>
    </source>
</evidence>
<dbReference type="Proteomes" id="UP000198584">
    <property type="component" value="Unassembled WGS sequence"/>
</dbReference>
<dbReference type="Pfam" id="PF00717">
    <property type="entry name" value="Peptidase_S24"/>
    <property type="match status" value="1"/>
</dbReference>
<dbReference type="InterPro" id="IPR036286">
    <property type="entry name" value="LexA/Signal_pep-like_sf"/>
</dbReference>
<proteinExistence type="predicted"/>
<accession>A0A1H4H3T2</accession>
<dbReference type="InterPro" id="IPR010982">
    <property type="entry name" value="Lambda_DNA-bd_dom_sf"/>
</dbReference>
<dbReference type="SMART" id="SM00530">
    <property type="entry name" value="HTH_XRE"/>
    <property type="match status" value="1"/>
</dbReference>
<dbReference type="PROSITE" id="PS50943">
    <property type="entry name" value="HTH_CROC1"/>
    <property type="match status" value="1"/>
</dbReference>
<organism evidence="2 3">
    <name type="scientific">Thalassobacillus cyri</name>
    <dbReference type="NCBI Taxonomy" id="571932"/>
    <lineage>
        <taxon>Bacteria</taxon>
        <taxon>Bacillati</taxon>
        <taxon>Bacillota</taxon>
        <taxon>Bacilli</taxon>
        <taxon>Bacillales</taxon>
        <taxon>Bacillaceae</taxon>
        <taxon>Thalassobacillus</taxon>
    </lineage>
</organism>
<dbReference type="GO" id="GO:0003677">
    <property type="term" value="F:DNA binding"/>
    <property type="evidence" value="ECO:0007669"/>
    <property type="project" value="InterPro"/>
</dbReference>
<evidence type="ECO:0000259" key="1">
    <source>
        <dbReference type="PROSITE" id="PS50943"/>
    </source>
</evidence>
<dbReference type="EMBL" id="FNQR01000021">
    <property type="protein sequence ID" value="SEB16020.1"/>
    <property type="molecule type" value="Genomic_DNA"/>
</dbReference>
<sequence>MTDNDMREIISNNLKRILEEYNITQNKLSKIAGVSESTVGKWILKKSAPRMGAIQRIADHFDLPKSYILEEKKEIFNIHPLRGESIRIPILGTIACGDPILAEENIEGYRYLPVDQVPSGELFSLTTKGKSMEPTIPEGSEVLIRQQSDVESGEIAAVLVNGDLEATLKRVKKQKDRIVLMPDNNEFDPIFVDEEHPARILGKAVSYTHDL</sequence>